<name>A0A2N7X3M4_9BURK</name>
<comment type="caution">
    <text evidence="5">The sequence shown here is derived from an EMBL/GenBank/DDBJ whole genome shotgun (WGS) entry which is preliminary data.</text>
</comment>
<dbReference type="OrthoDB" id="9760225at2"/>
<accession>A0A2N7X3M4</accession>
<dbReference type="PANTHER" id="PTHR30189:SF1">
    <property type="entry name" value="LPS-ASSEMBLY PROTEIN LPTD"/>
    <property type="match status" value="1"/>
</dbReference>
<dbReference type="Proteomes" id="UP000235777">
    <property type="component" value="Unassembled WGS sequence"/>
</dbReference>
<comment type="caution">
    <text evidence="2">Lacks conserved residue(s) required for the propagation of feature annotation.</text>
</comment>
<keyword evidence="2" id="KW-0998">Cell outer membrane</keyword>
<evidence type="ECO:0000256" key="2">
    <source>
        <dbReference type="HAMAP-Rule" id="MF_01411"/>
    </source>
</evidence>
<dbReference type="RefSeq" id="WP_018443725.1">
    <property type="nucleotide sequence ID" value="NZ_KB890217.1"/>
</dbReference>
<feature type="region of interest" description="Disordered" evidence="3">
    <location>
        <begin position="771"/>
        <end position="792"/>
    </location>
</feature>
<feature type="signal peptide" evidence="2">
    <location>
        <begin position="1"/>
        <end position="42"/>
    </location>
</feature>
<dbReference type="GO" id="GO:0043165">
    <property type="term" value="P:Gram-negative-bacterium-type cell outer membrane assembly"/>
    <property type="evidence" value="ECO:0007669"/>
    <property type="project" value="UniProtKB-UniRule"/>
</dbReference>
<gene>
    <name evidence="2" type="primary">lptD</name>
    <name evidence="5" type="ORF">C0Z20_12795</name>
</gene>
<keyword evidence="2" id="KW-0472">Membrane</keyword>
<reference evidence="5 6" key="1">
    <citation type="submission" date="2018-01" db="EMBL/GenBank/DDBJ databases">
        <title>Whole genome analyses suggest that Burkholderia sensu lato contains two further novel genera in the rhizoxinica-symbiotica group Mycetohabitans gen. nov., and Trinickia gen. nov.: implications for the evolution of diazotrophy and nodulation in the Burkholderiaceae.</title>
        <authorList>
            <person name="Estrada-de los Santos P."/>
            <person name="Palmer M."/>
            <person name="Chavez-Ramirez B."/>
            <person name="Beukes C."/>
            <person name="Steenkamp E.T."/>
            <person name="Hirsch A.M."/>
            <person name="Manyaka P."/>
            <person name="Maluk M."/>
            <person name="Lafos M."/>
            <person name="Crook M."/>
            <person name="Gross E."/>
            <person name="Simon M.F."/>
            <person name="Bueno dos Reis Junior F."/>
            <person name="Poole P.S."/>
            <person name="Venter S.N."/>
            <person name="James E.K."/>
        </authorList>
    </citation>
    <scope>NUCLEOTIDE SEQUENCE [LARGE SCALE GENOMIC DNA]</scope>
    <source>
        <strain evidence="5 6">JPY 581</strain>
    </source>
</reference>
<feature type="domain" description="LptD C-terminal" evidence="4">
    <location>
        <begin position="318"/>
        <end position="693"/>
    </location>
</feature>
<evidence type="ECO:0000256" key="1">
    <source>
        <dbReference type="ARBA" id="ARBA00022729"/>
    </source>
</evidence>
<comment type="subcellular location">
    <subcellularLocation>
        <location evidence="2">Cell outer membrane</location>
    </subcellularLocation>
</comment>
<evidence type="ECO:0000256" key="3">
    <source>
        <dbReference type="SAM" id="MobiDB-lite"/>
    </source>
</evidence>
<dbReference type="GO" id="GO:1990351">
    <property type="term" value="C:transporter complex"/>
    <property type="evidence" value="ECO:0007669"/>
    <property type="project" value="TreeGrafter"/>
</dbReference>
<evidence type="ECO:0000313" key="6">
    <source>
        <dbReference type="Proteomes" id="UP000235777"/>
    </source>
</evidence>
<sequence precursor="true">MPPRHLRTHPFGFRICDRAPRMKRLAAALIAVPGLMPSISNAQLSGAAAEPQQIDVPWGLRLAPQIEEHPLAPGSAPSTFVLGDQASGTADRDMAAKGAAEVRRGVSVVKGDALHYDQDTDMADAYGHVRISTNGAVFYGPEAHMQVESSQGFMPVPKYHFTTRGGSGSAKEVKLLDSERSVFTDATYTACQCETRPAWYIRGSKFEFDTGQDEGVARNGVLFFQGVPIFASPWLSFPLSNERKSGLLPPTFSFGSTNGFDFSQPYYFNIAPNRDLTVTGRYIERRGVQLQQQFRYLSPSYSGTFYTDYLPNDAAAHRNRYAIFWQHNQNLGNGFGFYVNYNKVSDINYPYQLGSAGNQYTVGAQLVYAQEAGFTYNSGPWSVLLREQHWLSFDPGATPYGREPQLNVKYTRYNVGGFDFGAEADATRFTIPVSNSTQGDRFAFNPYVSYGIYAPGYFIVPKVQAHVAAYNLTNIGTDVPAGEPKNFTEAVPTYSFDSGLIFERSVRLFGGDYIQTLEPRLYYVYSPYRNQNRAPLFDTAPIDFGLAEMFMPNTFVGNDRVADANRVTTALTTRFIDAATGDERARFVIAQQYNFVNQRVLVSTTNVQPGTKGSNVIAGGSLKIGAGFSTQAAVQYNAEQSQFVQAITGFGFSPADRKVINMSYQYTRADLALNNNEPINQLLISGEWPITRRIFAVGRIEYDLADKRVVDGLVGFQYDADCWGFGIGLQRYVNGITASGVPSSGTRVLAQLTLKGLSHVDNGLTAAFRAGVEGYQPPPPPAPPLSRFSDYE</sequence>
<evidence type="ECO:0000313" key="5">
    <source>
        <dbReference type="EMBL" id="PMS36349.1"/>
    </source>
</evidence>
<evidence type="ECO:0000259" key="4">
    <source>
        <dbReference type="Pfam" id="PF04453"/>
    </source>
</evidence>
<dbReference type="AlphaFoldDB" id="A0A2N7X3M4"/>
<comment type="subunit">
    <text evidence="2">Component of the lipopolysaccharide transport and assembly complex. Interacts with LptE and LptA.</text>
</comment>
<dbReference type="InterPro" id="IPR007543">
    <property type="entry name" value="LptD_C"/>
</dbReference>
<protein>
    <recommendedName>
        <fullName evidence="2">LPS-assembly protein LptD</fullName>
    </recommendedName>
</protein>
<dbReference type="InterPro" id="IPR020889">
    <property type="entry name" value="LipoPS_assembly_LptD"/>
</dbReference>
<dbReference type="PANTHER" id="PTHR30189">
    <property type="entry name" value="LPS-ASSEMBLY PROTEIN"/>
    <property type="match status" value="1"/>
</dbReference>
<feature type="chain" id="PRO_5015016249" description="LPS-assembly protein LptD" evidence="2">
    <location>
        <begin position="43"/>
        <end position="792"/>
    </location>
</feature>
<keyword evidence="6" id="KW-1185">Reference proteome</keyword>
<dbReference type="GO" id="GO:0009279">
    <property type="term" value="C:cell outer membrane"/>
    <property type="evidence" value="ECO:0007669"/>
    <property type="project" value="UniProtKB-SubCell"/>
</dbReference>
<dbReference type="HAMAP" id="MF_01411">
    <property type="entry name" value="LPS_assembly_LptD"/>
    <property type="match status" value="1"/>
</dbReference>
<dbReference type="Pfam" id="PF04453">
    <property type="entry name" value="LptD"/>
    <property type="match status" value="1"/>
</dbReference>
<proteinExistence type="inferred from homology"/>
<comment type="similarity">
    <text evidence="2">Belongs to the LptD family.</text>
</comment>
<keyword evidence="1 2" id="KW-0732">Signal</keyword>
<comment type="function">
    <text evidence="2">Together with LptE, is involved in the assembly of lipopolysaccharide (LPS) at the surface of the outer membrane.</text>
</comment>
<dbReference type="InterPro" id="IPR050218">
    <property type="entry name" value="LptD"/>
</dbReference>
<dbReference type="EMBL" id="PNYC01000007">
    <property type="protein sequence ID" value="PMS36349.1"/>
    <property type="molecule type" value="Genomic_DNA"/>
</dbReference>
<organism evidence="5 6">
    <name type="scientific">Trinickia symbiotica</name>
    <dbReference type="NCBI Taxonomy" id="863227"/>
    <lineage>
        <taxon>Bacteria</taxon>
        <taxon>Pseudomonadati</taxon>
        <taxon>Pseudomonadota</taxon>
        <taxon>Betaproteobacteria</taxon>
        <taxon>Burkholderiales</taxon>
        <taxon>Burkholderiaceae</taxon>
        <taxon>Trinickia</taxon>
    </lineage>
</organism>
<dbReference type="GO" id="GO:0015920">
    <property type="term" value="P:lipopolysaccharide transport"/>
    <property type="evidence" value="ECO:0007669"/>
    <property type="project" value="InterPro"/>
</dbReference>
<dbReference type="STRING" id="863227.GCA_000373005_05116"/>